<keyword evidence="3" id="KW-1185">Reference proteome</keyword>
<protein>
    <submittedName>
        <fullName evidence="2">Uncharacterized protein</fullName>
    </submittedName>
</protein>
<evidence type="ECO:0000313" key="3">
    <source>
        <dbReference type="Proteomes" id="UP001165289"/>
    </source>
</evidence>
<feature type="region of interest" description="Disordered" evidence="1">
    <location>
        <begin position="1"/>
        <end position="74"/>
    </location>
</feature>
<comment type="caution">
    <text evidence="2">The sequence shown here is derived from an EMBL/GenBank/DDBJ whole genome shotgun (WGS) entry which is preliminary data.</text>
</comment>
<evidence type="ECO:0000313" key="2">
    <source>
        <dbReference type="EMBL" id="KAI6661104.1"/>
    </source>
</evidence>
<gene>
    <name evidence="2" type="ORF">LOD99_13826</name>
</gene>
<dbReference type="AlphaFoldDB" id="A0AAV7KLA3"/>
<name>A0AAV7KLA3_9METZ</name>
<evidence type="ECO:0000256" key="1">
    <source>
        <dbReference type="SAM" id="MobiDB-lite"/>
    </source>
</evidence>
<proteinExistence type="predicted"/>
<dbReference type="Proteomes" id="UP001165289">
    <property type="component" value="Unassembled WGS sequence"/>
</dbReference>
<accession>A0AAV7KLA3</accession>
<reference evidence="2 3" key="1">
    <citation type="journal article" date="2023" name="BMC Biol.">
        <title>The compact genome of the sponge Oopsacas minuta (Hexactinellida) is lacking key metazoan core genes.</title>
        <authorList>
            <person name="Santini S."/>
            <person name="Schenkelaars Q."/>
            <person name="Jourda C."/>
            <person name="Duchesne M."/>
            <person name="Belahbib H."/>
            <person name="Rocher C."/>
            <person name="Selva M."/>
            <person name="Riesgo A."/>
            <person name="Vervoort M."/>
            <person name="Leys S.P."/>
            <person name="Kodjabachian L."/>
            <person name="Le Bivic A."/>
            <person name="Borchiellini C."/>
            <person name="Claverie J.M."/>
            <person name="Renard E."/>
        </authorList>
    </citation>
    <scope>NUCLEOTIDE SEQUENCE [LARGE SCALE GENOMIC DNA]</scope>
    <source>
        <strain evidence="2">SPO-2</strain>
    </source>
</reference>
<sequence>MWPYTELSYPGSDHKVCDPKGRSALTDQGMPISDVASPPAPDTSQMALPDKQGLPSPPGDPMAGSTPDQMATTPVGHQVKVLVHCRHYRLRHYLN</sequence>
<organism evidence="2 3">
    <name type="scientific">Oopsacas minuta</name>
    <dbReference type="NCBI Taxonomy" id="111878"/>
    <lineage>
        <taxon>Eukaryota</taxon>
        <taxon>Metazoa</taxon>
        <taxon>Porifera</taxon>
        <taxon>Hexactinellida</taxon>
        <taxon>Hexasterophora</taxon>
        <taxon>Lyssacinosida</taxon>
        <taxon>Leucopsacidae</taxon>
        <taxon>Oopsacas</taxon>
    </lineage>
</organism>
<feature type="compositionally biased region" description="Basic and acidic residues" evidence="1">
    <location>
        <begin position="12"/>
        <end position="21"/>
    </location>
</feature>
<dbReference type="EMBL" id="JAKMXF010000022">
    <property type="protein sequence ID" value="KAI6661104.1"/>
    <property type="molecule type" value="Genomic_DNA"/>
</dbReference>